<accession>A0A939P5X3</accession>
<keyword evidence="2" id="KW-1185">Reference proteome</keyword>
<dbReference type="EMBL" id="JAGEOJ010000001">
    <property type="protein sequence ID" value="MBO2445820.1"/>
    <property type="molecule type" value="Genomic_DNA"/>
</dbReference>
<proteinExistence type="predicted"/>
<comment type="caution">
    <text evidence="1">The sequence shown here is derived from an EMBL/GenBank/DDBJ whole genome shotgun (WGS) entry which is preliminary data.</text>
</comment>
<sequence>MIATFHLSGPWLAGPAERTLIEPWLTYSPAHLALNAYTEIHETDTRVAPLARKLAAVEPVPAPRPLVAPRRVALAA</sequence>
<dbReference type="RefSeq" id="WP_208253412.1">
    <property type="nucleotide sequence ID" value="NZ_JAGEOJ010000001.1"/>
</dbReference>
<dbReference type="Proteomes" id="UP000669179">
    <property type="component" value="Unassembled WGS sequence"/>
</dbReference>
<dbReference type="AlphaFoldDB" id="A0A939P5X3"/>
<gene>
    <name evidence="1" type="ORF">J4573_01835</name>
</gene>
<organism evidence="1 2">
    <name type="scientific">Actinomadura barringtoniae</name>
    <dbReference type="NCBI Taxonomy" id="1427535"/>
    <lineage>
        <taxon>Bacteria</taxon>
        <taxon>Bacillati</taxon>
        <taxon>Actinomycetota</taxon>
        <taxon>Actinomycetes</taxon>
        <taxon>Streptosporangiales</taxon>
        <taxon>Thermomonosporaceae</taxon>
        <taxon>Actinomadura</taxon>
    </lineage>
</organism>
<evidence type="ECO:0000313" key="2">
    <source>
        <dbReference type="Proteomes" id="UP000669179"/>
    </source>
</evidence>
<name>A0A939P5X3_9ACTN</name>
<reference evidence="1" key="1">
    <citation type="submission" date="2021-03" db="EMBL/GenBank/DDBJ databases">
        <authorList>
            <person name="Kanchanasin P."/>
            <person name="Saeng-In P."/>
            <person name="Phongsopitanun W."/>
            <person name="Yuki M."/>
            <person name="Kudo T."/>
            <person name="Ohkuma M."/>
            <person name="Tanasupawat S."/>
        </authorList>
    </citation>
    <scope>NUCLEOTIDE SEQUENCE</scope>
    <source>
        <strain evidence="1">GKU 128</strain>
    </source>
</reference>
<evidence type="ECO:0000313" key="1">
    <source>
        <dbReference type="EMBL" id="MBO2445820.1"/>
    </source>
</evidence>
<protein>
    <submittedName>
        <fullName evidence="1">Uncharacterized protein</fullName>
    </submittedName>
</protein>